<organism evidence="1 2">
    <name type="scientific">Neptunicoccus cionae</name>
    <dbReference type="NCBI Taxonomy" id="2035344"/>
    <lineage>
        <taxon>Bacteria</taxon>
        <taxon>Pseudomonadati</taxon>
        <taxon>Pseudomonadota</taxon>
        <taxon>Alphaproteobacteria</taxon>
        <taxon>Rhodobacterales</taxon>
        <taxon>Paracoccaceae</taxon>
        <taxon>Neptunicoccus</taxon>
    </lineage>
</organism>
<evidence type="ECO:0008006" key="3">
    <source>
        <dbReference type="Google" id="ProtNLM"/>
    </source>
</evidence>
<dbReference type="Proteomes" id="UP000628017">
    <property type="component" value="Unassembled WGS sequence"/>
</dbReference>
<name>A0A916VSY5_9RHOB</name>
<comment type="caution">
    <text evidence="1">The sequence shown here is derived from an EMBL/GenBank/DDBJ whole genome shotgun (WGS) entry which is preliminary data.</text>
</comment>
<protein>
    <recommendedName>
        <fullName evidence="3">Phosphoadenosine phosphosulfate reductase</fullName>
    </recommendedName>
</protein>
<proteinExistence type="predicted"/>
<accession>A0A916VSY5</accession>
<dbReference type="EMBL" id="BMKA01000007">
    <property type="protein sequence ID" value="GGA30567.1"/>
    <property type="molecule type" value="Genomic_DNA"/>
</dbReference>
<dbReference type="AlphaFoldDB" id="A0A916VSY5"/>
<reference evidence="1" key="1">
    <citation type="journal article" date="2014" name="Int. J. Syst. Evol. Microbiol.">
        <title>Complete genome sequence of Corynebacterium casei LMG S-19264T (=DSM 44701T), isolated from a smear-ripened cheese.</title>
        <authorList>
            <consortium name="US DOE Joint Genome Institute (JGI-PGF)"/>
            <person name="Walter F."/>
            <person name="Albersmeier A."/>
            <person name="Kalinowski J."/>
            <person name="Ruckert C."/>
        </authorList>
    </citation>
    <scope>NUCLEOTIDE SEQUENCE</scope>
    <source>
        <strain evidence="1">CGMCC 1.15880</strain>
    </source>
</reference>
<dbReference type="InterPro" id="IPR029058">
    <property type="entry name" value="AB_hydrolase_fold"/>
</dbReference>
<evidence type="ECO:0000313" key="1">
    <source>
        <dbReference type="EMBL" id="GGA30567.1"/>
    </source>
</evidence>
<dbReference type="RefSeq" id="WP_188678317.1">
    <property type="nucleotide sequence ID" value="NZ_BMKA01000007.1"/>
</dbReference>
<reference evidence="1" key="2">
    <citation type="submission" date="2020-09" db="EMBL/GenBank/DDBJ databases">
        <authorList>
            <person name="Sun Q."/>
            <person name="Zhou Y."/>
        </authorList>
    </citation>
    <scope>NUCLEOTIDE SEQUENCE</scope>
    <source>
        <strain evidence="1">CGMCC 1.15880</strain>
    </source>
</reference>
<gene>
    <name evidence="1" type="ORF">GCM10011498_34710</name>
</gene>
<sequence length="302" mass="34331">MSEEIQSEEMERQVERGIIPDWYRDIYPDGERDGFYEKLGSHSLCYVERSLGQLVISFDNLAEAGHDGYDREAWASGFCNYNNWSHLGIFAQGPSWFRDERLIARLEKLRDDGFFAQFNYVTLAGASMGGFGALVFSALVPGATVIAFSPQSTLREDLVPWETRYAKGKEYDWTLPYGDGARALDTAAKVYVIYDPYEPSDSQHAARLTGANVVPLRAYGFGHRSALFLRRLGALKPVMGEGVIGTLDAERFAQMIRNRGAVYLYKTQMENYMRRRGREVWVPKLQKAFKNRRKRLEAGQSG</sequence>
<evidence type="ECO:0000313" key="2">
    <source>
        <dbReference type="Proteomes" id="UP000628017"/>
    </source>
</evidence>
<keyword evidence="2" id="KW-1185">Reference proteome</keyword>
<dbReference type="SUPFAM" id="SSF53474">
    <property type="entry name" value="alpha/beta-Hydrolases"/>
    <property type="match status" value="1"/>
</dbReference>